<evidence type="ECO:0000313" key="2">
    <source>
        <dbReference type="EMBL" id="RIH83282.1"/>
    </source>
</evidence>
<name>A0A399ELI4_9DEIN</name>
<gene>
    <name evidence="2" type="ORF">Mlute_02249</name>
</gene>
<dbReference type="Proteomes" id="UP000265800">
    <property type="component" value="Unassembled WGS sequence"/>
</dbReference>
<dbReference type="RefSeq" id="WP_182482552.1">
    <property type="nucleotide sequence ID" value="NZ_QWKZ01000084.1"/>
</dbReference>
<reference evidence="2 3" key="1">
    <citation type="submission" date="2018-08" db="EMBL/GenBank/DDBJ databases">
        <title>Meiothermus luteus KCTC 52599 genome sequencing project.</title>
        <authorList>
            <person name="Da Costa M.S."/>
            <person name="Albuquerque L."/>
            <person name="Raposo P."/>
            <person name="Froufe H.J.C."/>
            <person name="Barroso C.S."/>
            <person name="Egas C."/>
        </authorList>
    </citation>
    <scope>NUCLEOTIDE SEQUENCE [LARGE SCALE GENOMIC DNA]</scope>
    <source>
        <strain evidence="2 3">KCTC 52599</strain>
    </source>
</reference>
<comment type="caution">
    <text evidence="2">The sequence shown here is derived from an EMBL/GenBank/DDBJ whole genome shotgun (WGS) entry which is preliminary data.</text>
</comment>
<evidence type="ECO:0000313" key="3">
    <source>
        <dbReference type="Proteomes" id="UP000265800"/>
    </source>
</evidence>
<organism evidence="2 3">
    <name type="scientific">Meiothermus luteus</name>
    <dbReference type="NCBI Taxonomy" id="2026184"/>
    <lineage>
        <taxon>Bacteria</taxon>
        <taxon>Thermotogati</taxon>
        <taxon>Deinococcota</taxon>
        <taxon>Deinococci</taxon>
        <taxon>Thermales</taxon>
        <taxon>Thermaceae</taxon>
        <taxon>Meiothermus</taxon>
    </lineage>
</organism>
<feature type="transmembrane region" description="Helical" evidence="1">
    <location>
        <begin position="38"/>
        <end position="56"/>
    </location>
</feature>
<keyword evidence="1" id="KW-0812">Transmembrane</keyword>
<evidence type="ECO:0000256" key="1">
    <source>
        <dbReference type="SAM" id="Phobius"/>
    </source>
</evidence>
<protein>
    <submittedName>
        <fullName evidence="2">Uncharacterized protein</fullName>
    </submittedName>
</protein>
<keyword evidence="1" id="KW-1133">Transmembrane helix</keyword>
<accession>A0A399ELI4</accession>
<dbReference type="EMBL" id="QWKZ01000084">
    <property type="protein sequence ID" value="RIH83282.1"/>
    <property type="molecule type" value="Genomic_DNA"/>
</dbReference>
<feature type="transmembrane region" description="Helical" evidence="1">
    <location>
        <begin position="6"/>
        <end position="26"/>
    </location>
</feature>
<keyword evidence="3" id="KW-1185">Reference proteome</keyword>
<sequence>MQELKPLGGALLILSALEVYIWRFLAPKNPKLAPRTPLLLLSAVVTGLAGLALLALG</sequence>
<dbReference type="AlphaFoldDB" id="A0A399ELI4"/>
<proteinExistence type="predicted"/>
<keyword evidence="1" id="KW-0472">Membrane</keyword>